<name>A0A6C8GA37_SALIN</name>
<dbReference type="EMBL" id="AFYI01000002">
    <property type="protein sequence ID" value="EHB42790.1"/>
    <property type="molecule type" value="Genomic_DNA"/>
</dbReference>
<dbReference type="Proteomes" id="UP000004564">
    <property type="component" value="Chromosome"/>
</dbReference>
<proteinExistence type="predicted"/>
<reference evidence="1 2" key="1">
    <citation type="submission" date="2011-09" db="EMBL/GenBank/DDBJ databases">
        <authorList>
            <person name="McClelland M."/>
            <person name="Clifton S."/>
            <person name="Porwollik S."/>
            <person name="Cheng P."/>
            <person name="Wollam A."/>
            <person name="Wang C."/>
            <person name="Pepin K."/>
            <person name="Bhonagiri V."/>
            <person name="Fulton R."/>
            <person name="Fulton L.F."/>
            <person name="Delehaunty K."/>
            <person name="Fronick C."/>
            <person name="O'Laughlin M."/>
            <person name="Godfrey J."/>
            <person name="Waligorski J."/>
            <person name="Appelbaum E."/>
            <person name="Farmer C."/>
            <person name="Strong C."/>
            <person name="Tomlinson C."/>
            <person name="Hou S."/>
            <person name="Minx P."/>
            <person name="Warren W."/>
            <person name="Wilson R.K."/>
        </authorList>
    </citation>
    <scope>NUCLEOTIDE SEQUENCE [LARGE SCALE GENOMIC DNA]</scope>
    <source>
        <strain evidence="2">SARB 27</strain>
    </source>
</reference>
<accession>A0A6C8GA37</accession>
<protein>
    <submittedName>
        <fullName evidence="1">Uncharacterized protein</fullName>
    </submittedName>
</protein>
<organism evidence="1 2">
    <name type="scientific">Salmonella enterica subsp. enterica serovar Infantis str. SARB27</name>
    <dbReference type="NCBI Taxonomy" id="596155"/>
    <lineage>
        <taxon>Bacteria</taxon>
        <taxon>Pseudomonadati</taxon>
        <taxon>Pseudomonadota</taxon>
        <taxon>Gammaproteobacteria</taxon>
        <taxon>Enterobacterales</taxon>
        <taxon>Enterobacteriaceae</taxon>
        <taxon>Salmonella</taxon>
    </lineage>
</organism>
<sequence length="122" mass="13793">MIISHYSVVGMNKLVLAIISTMLSIISFYSLAAEPRQEPTDAERARTVYIFHQPIVMLQAKFGLTTPEERVLRIRNTLRNFTKADVNEPLKIVPVTCYNQQGRLIVMNGKPVMLLAQTCLSD</sequence>
<gene>
    <name evidence="1" type="ORF">SEENIN0B_02681</name>
</gene>
<evidence type="ECO:0000313" key="2">
    <source>
        <dbReference type="Proteomes" id="UP000004564"/>
    </source>
</evidence>
<dbReference type="AlphaFoldDB" id="A0A6C8GA37"/>
<comment type="caution">
    <text evidence="1">The sequence shown here is derived from an EMBL/GenBank/DDBJ whole genome shotgun (WGS) entry which is preliminary data.</text>
</comment>
<evidence type="ECO:0000313" key="1">
    <source>
        <dbReference type="EMBL" id="EHB42790.1"/>
    </source>
</evidence>